<evidence type="ECO:0000313" key="6">
    <source>
        <dbReference type="EMBL" id="BDD86885.1"/>
    </source>
</evidence>
<organism evidence="6 7">
    <name type="scientific">Desulfofustis limnaeus</name>
    <dbReference type="NCBI Taxonomy" id="2740163"/>
    <lineage>
        <taxon>Bacteria</taxon>
        <taxon>Pseudomonadati</taxon>
        <taxon>Thermodesulfobacteriota</taxon>
        <taxon>Desulfobulbia</taxon>
        <taxon>Desulfobulbales</taxon>
        <taxon>Desulfocapsaceae</taxon>
        <taxon>Desulfofustis</taxon>
    </lineage>
</organism>
<gene>
    <name evidence="6" type="ORF">DPPLL_12500</name>
</gene>
<dbReference type="RefSeq" id="WP_284153954.1">
    <property type="nucleotide sequence ID" value="NZ_AP025516.1"/>
</dbReference>
<keyword evidence="3" id="KW-0456">Lyase</keyword>
<keyword evidence="7" id="KW-1185">Reference proteome</keyword>
<reference evidence="6 7" key="1">
    <citation type="submission" date="2022-01" db="EMBL/GenBank/DDBJ databases">
        <title>Desulfofustis limnae sp. nov., a novel mesophilic sulfate-reducing bacterium isolated from marsh soil.</title>
        <authorList>
            <person name="Watanabe M."/>
            <person name="Takahashi A."/>
            <person name="Kojima H."/>
            <person name="Fukui M."/>
        </authorList>
    </citation>
    <scope>NUCLEOTIDE SEQUENCE [LARGE SCALE GENOMIC DNA]</scope>
    <source>
        <strain evidence="6 7">PPLL</strain>
    </source>
</reference>
<dbReference type="SUPFAM" id="SSF52518">
    <property type="entry name" value="Thiamin diphosphate-binding fold (THDP-binding)"/>
    <property type="match status" value="2"/>
</dbReference>
<dbReference type="EMBL" id="AP025516">
    <property type="protein sequence ID" value="BDD86885.1"/>
    <property type="molecule type" value="Genomic_DNA"/>
</dbReference>
<sequence>MIDPGLLVSALRQHGIELFTGVPDSLLKYFCAYLEDHSPANQHIITANEGNALAIAAGFHLTTGKIATVYMQNSGLGNAVNPLMSLTAPEVYNIPLLMIIGWRGEPGVKDEPQHIKQGRITPALLELMEIPYLVLDADSDSNQVLGSIVEKIKNTNAPAALLVRKGTFTPYKSMRKRSPFSTLSREDALTQILTLAGENALVISTTGKTSREVFEIRTRLGQPQRDFLTVGSMGHTASIALGAALGNPHKHIICIDGDGSALMHLGSLPVIGKLAPANLTYILLNNGAHESVGGQPTAADRFDFAAMAKACGFNIYRMAHTTDHLEDCWSDIRQISGPHMIEVRIRTGSRDDLGRPTRTPLENKHAFMEAAFGPMV</sequence>
<evidence type="ECO:0000256" key="2">
    <source>
        <dbReference type="ARBA" id="ARBA00023052"/>
    </source>
</evidence>
<dbReference type="Gene3D" id="3.40.50.970">
    <property type="match status" value="2"/>
</dbReference>
<dbReference type="InterPro" id="IPR051818">
    <property type="entry name" value="TPP_dependent_decarboxylase"/>
</dbReference>
<dbReference type="PANTHER" id="PTHR42818">
    <property type="entry name" value="SULFOPYRUVATE DECARBOXYLASE SUBUNIT ALPHA"/>
    <property type="match status" value="1"/>
</dbReference>
<dbReference type="CDD" id="cd03371">
    <property type="entry name" value="TPP_PpyrDC"/>
    <property type="match status" value="1"/>
</dbReference>
<evidence type="ECO:0000259" key="4">
    <source>
        <dbReference type="Pfam" id="PF02775"/>
    </source>
</evidence>
<proteinExistence type="predicted"/>
<dbReference type="InterPro" id="IPR012001">
    <property type="entry name" value="Thiamin_PyroP_enz_TPP-bd_dom"/>
</dbReference>
<dbReference type="PROSITE" id="PS00187">
    <property type="entry name" value="TPP_ENZYMES"/>
    <property type="match status" value="1"/>
</dbReference>
<evidence type="ECO:0000256" key="1">
    <source>
        <dbReference type="ARBA" id="ARBA00022793"/>
    </source>
</evidence>
<evidence type="ECO:0000313" key="7">
    <source>
        <dbReference type="Proteomes" id="UP000830055"/>
    </source>
</evidence>
<dbReference type="Proteomes" id="UP000830055">
    <property type="component" value="Chromosome"/>
</dbReference>
<dbReference type="InterPro" id="IPR029061">
    <property type="entry name" value="THDP-binding"/>
</dbReference>
<protein>
    <submittedName>
        <fullName evidence="6">Phosphonopyruvate decarboxylase</fullName>
    </submittedName>
</protein>
<dbReference type="InterPro" id="IPR000399">
    <property type="entry name" value="TPP-bd_CS"/>
</dbReference>
<keyword evidence="2" id="KW-0786">Thiamine pyrophosphate</keyword>
<dbReference type="Pfam" id="PF02775">
    <property type="entry name" value="TPP_enzyme_C"/>
    <property type="match status" value="1"/>
</dbReference>
<feature type="domain" description="Thiamine pyrophosphate enzyme N-terminal TPP-binding" evidence="5">
    <location>
        <begin position="6"/>
        <end position="114"/>
    </location>
</feature>
<dbReference type="InterPro" id="IPR017684">
    <property type="entry name" value="Phosphono-pyrv_decarboxylase"/>
</dbReference>
<evidence type="ECO:0000259" key="5">
    <source>
        <dbReference type="Pfam" id="PF02776"/>
    </source>
</evidence>
<accession>A0ABM7W7N8</accession>
<dbReference type="PANTHER" id="PTHR42818:SF1">
    <property type="entry name" value="SULFOPYRUVATE DECARBOXYLASE"/>
    <property type="match status" value="1"/>
</dbReference>
<dbReference type="InterPro" id="IPR011766">
    <property type="entry name" value="TPP_enzyme_TPP-bd"/>
</dbReference>
<keyword evidence="1" id="KW-0210">Decarboxylase</keyword>
<feature type="domain" description="Thiamine pyrophosphate enzyme TPP-binding" evidence="4">
    <location>
        <begin position="225"/>
        <end position="343"/>
    </location>
</feature>
<dbReference type="NCBIfam" id="TIGR03297">
    <property type="entry name" value="Ppyr-DeCO2ase"/>
    <property type="match status" value="1"/>
</dbReference>
<dbReference type="Pfam" id="PF02776">
    <property type="entry name" value="TPP_enzyme_N"/>
    <property type="match status" value="1"/>
</dbReference>
<dbReference type="CDD" id="cd07035">
    <property type="entry name" value="TPP_PYR_POX_like"/>
    <property type="match status" value="1"/>
</dbReference>
<name>A0ABM7W7N8_9BACT</name>
<evidence type="ECO:0000256" key="3">
    <source>
        <dbReference type="ARBA" id="ARBA00023239"/>
    </source>
</evidence>